<feature type="signal peptide" evidence="1">
    <location>
        <begin position="1"/>
        <end position="20"/>
    </location>
</feature>
<evidence type="ECO:0000313" key="2">
    <source>
        <dbReference type="EMBL" id="KPK64029.1"/>
    </source>
</evidence>
<proteinExistence type="predicted"/>
<dbReference type="EMBL" id="LJUJ01000006">
    <property type="protein sequence ID" value="KPK64029.1"/>
    <property type="molecule type" value="Genomic_DNA"/>
</dbReference>
<evidence type="ECO:0000256" key="1">
    <source>
        <dbReference type="SAM" id="SignalP"/>
    </source>
</evidence>
<name>A0A0S8FWI0_UNCW3</name>
<comment type="caution">
    <text evidence="2">The sequence shown here is derived from an EMBL/GenBank/DDBJ whole genome shotgun (WGS) entry which is preliminary data.</text>
</comment>
<accession>A0A0S8FWI0</accession>
<dbReference type="PROSITE" id="PS51257">
    <property type="entry name" value="PROKAR_LIPOPROTEIN"/>
    <property type="match status" value="1"/>
</dbReference>
<dbReference type="Proteomes" id="UP000051373">
    <property type="component" value="Unassembled WGS sequence"/>
</dbReference>
<organism evidence="2 3">
    <name type="scientific">candidate division WOR_3 bacterium SM23_42</name>
    <dbReference type="NCBI Taxonomy" id="1703779"/>
    <lineage>
        <taxon>Bacteria</taxon>
        <taxon>Bacteria division WOR-3</taxon>
    </lineage>
</organism>
<feature type="chain" id="PRO_5006646502" description="DUF4843 domain-containing protein" evidence="1">
    <location>
        <begin position="21"/>
        <end position="160"/>
    </location>
</feature>
<gene>
    <name evidence="2" type="ORF">AMJ83_04215</name>
</gene>
<protein>
    <recommendedName>
        <fullName evidence="4">DUF4843 domain-containing protein</fullName>
    </recommendedName>
</protein>
<keyword evidence="1" id="KW-0732">Signal</keyword>
<reference evidence="2 3" key="1">
    <citation type="journal article" date="2015" name="Microbiome">
        <title>Genomic resolution of linkages in carbon, nitrogen, and sulfur cycling among widespread estuary sediment bacteria.</title>
        <authorList>
            <person name="Baker B.J."/>
            <person name="Lazar C.S."/>
            <person name="Teske A.P."/>
            <person name="Dick G.J."/>
        </authorList>
    </citation>
    <scope>NUCLEOTIDE SEQUENCE [LARGE SCALE GENOMIC DNA]</scope>
    <source>
        <strain evidence="2">SM23_42</strain>
    </source>
</reference>
<sequence length="160" mass="18164">MKKFMALMLLVIMFMACDYAKESLEYKPDIEVVFMNPIGWYTSPFDTAVVAVIEEIKFVATNSVDCYLREVTWEYVDANYDTFYVGAPLALFAKIEGRVNPEEVDTTTIENLALPLQPARDHLGGDNAAARAYLHFVAESEYDPEQTDTCTAWFGIYLLD</sequence>
<dbReference type="AlphaFoldDB" id="A0A0S8FWI0"/>
<evidence type="ECO:0008006" key="4">
    <source>
        <dbReference type="Google" id="ProtNLM"/>
    </source>
</evidence>
<evidence type="ECO:0000313" key="3">
    <source>
        <dbReference type="Proteomes" id="UP000051373"/>
    </source>
</evidence>